<dbReference type="Pfam" id="PF07572">
    <property type="entry name" value="BCNT"/>
    <property type="match status" value="1"/>
</dbReference>
<evidence type="ECO:0000313" key="6">
    <source>
        <dbReference type="EMBL" id="CAF1002893.1"/>
    </source>
</evidence>
<dbReference type="EMBL" id="CAJNOQ010003250">
    <property type="protein sequence ID" value="CAF1002893.1"/>
    <property type="molecule type" value="Genomic_DNA"/>
</dbReference>
<feature type="region of interest" description="Disordered" evidence="3">
    <location>
        <begin position="1"/>
        <end position="70"/>
    </location>
</feature>
<feature type="compositionally biased region" description="Acidic residues" evidence="3">
    <location>
        <begin position="35"/>
        <end position="48"/>
    </location>
</feature>
<dbReference type="Proteomes" id="UP000682733">
    <property type="component" value="Unassembled WGS sequence"/>
</dbReference>
<comment type="caution">
    <text evidence="6">The sequence shown here is derived from an EMBL/GenBank/DDBJ whole genome shotgun (WGS) entry which is preliminary data.</text>
</comment>
<dbReference type="PROSITE" id="PS51279">
    <property type="entry name" value="BCNT_C"/>
    <property type="match status" value="1"/>
</dbReference>
<accession>A0A814GXY0</accession>
<name>A0A814GXY0_9BILA</name>
<proteinExistence type="predicted"/>
<sequence>MSEKEPDQKSEKGLEEEEEEDDDEYKPDDVKTDEGSENESENDDESQPESDKNNDHKLSSTRSTRRNIINHNKQFDSDQISTIYDESKADLLWKNFKSSSSVTTVITNTPPKTTSATAVPTETTKIYEFAGETVVLPSIQPSMSTTISSTPITTNSSKPLPTTLKRPSGGSIGANALLDHLGINKKQKLSTLEKTRLDWNQHKSNESLTDELNLHRRGKNSYVEKVAFLQRADTLEYEHQRLNFKKK</sequence>
<dbReference type="PANTHER" id="PTHR48295:SF1">
    <property type="entry name" value="SWR1-COMPLEX PROTEIN 5"/>
    <property type="match status" value="1"/>
</dbReference>
<evidence type="ECO:0000256" key="1">
    <source>
        <dbReference type="ARBA" id="ARBA00019033"/>
    </source>
</evidence>
<dbReference type="EMBL" id="CAJOBC010003250">
    <property type="protein sequence ID" value="CAF3774325.1"/>
    <property type="molecule type" value="Genomic_DNA"/>
</dbReference>
<dbReference type="InterPro" id="IPR011421">
    <property type="entry name" value="BCNT-C"/>
</dbReference>
<evidence type="ECO:0000256" key="3">
    <source>
        <dbReference type="SAM" id="MobiDB-lite"/>
    </source>
</evidence>
<evidence type="ECO:0000313" key="9">
    <source>
        <dbReference type="Proteomes" id="UP000663829"/>
    </source>
</evidence>
<protein>
    <recommendedName>
        <fullName evidence="1">Craniofacial development protein 1</fullName>
    </recommendedName>
    <alternativeName>
        <fullName evidence="2">Bucentaur</fullName>
    </alternativeName>
</protein>
<dbReference type="AlphaFoldDB" id="A0A814GXY0"/>
<evidence type="ECO:0000313" key="8">
    <source>
        <dbReference type="EMBL" id="CAF3774325.1"/>
    </source>
</evidence>
<gene>
    <name evidence="6" type="ORF">GPM918_LOCUS13856</name>
    <name evidence="5" type="ORF">OVA965_LOCUS5247</name>
    <name evidence="8" type="ORF">SRO942_LOCUS13856</name>
    <name evidence="7" type="ORF">TMI583_LOCUS5245</name>
</gene>
<evidence type="ECO:0000259" key="4">
    <source>
        <dbReference type="PROSITE" id="PS51279"/>
    </source>
</evidence>
<evidence type="ECO:0000313" key="7">
    <source>
        <dbReference type="EMBL" id="CAF3596923.1"/>
    </source>
</evidence>
<dbReference type="Proteomes" id="UP000677228">
    <property type="component" value="Unassembled WGS sequence"/>
</dbReference>
<evidence type="ECO:0000256" key="2">
    <source>
        <dbReference type="ARBA" id="ARBA00030244"/>
    </source>
</evidence>
<dbReference type="EMBL" id="CAJOBA010001457">
    <property type="protein sequence ID" value="CAF3596923.1"/>
    <property type="molecule type" value="Genomic_DNA"/>
</dbReference>
<dbReference type="Proteomes" id="UP000663829">
    <property type="component" value="Unassembled WGS sequence"/>
</dbReference>
<feature type="compositionally biased region" description="Polar residues" evidence="3">
    <location>
        <begin position="60"/>
        <end position="70"/>
    </location>
</feature>
<keyword evidence="9" id="KW-1185">Reference proteome</keyword>
<dbReference type="EMBL" id="CAJNOK010001457">
    <property type="protein sequence ID" value="CAF0813024.1"/>
    <property type="molecule type" value="Genomic_DNA"/>
</dbReference>
<feature type="compositionally biased region" description="Acidic residues" evidence="3">
    <location>
        <begin position="14"/>
        <end position="26"/>
    </location>
</feature>
<dbReference type="OrthoDB" id="445677at2759"/>
<dbReference type="InterPro" id="IPR027124">
    <property type="entry name" value="Swc5/CFDP1/2"/>
</dbReference>
<feature type="compositionally biased region" description="Basic and acidic residues" evidence="3">
    <location>
        <begin position="1"/>
        <end position="13"/>
    </location>
</feature>
<reference evidence="6" key="1">
    <citation type="submission" date="2021-02" db="EMBL/GenBank/DDBJ databases">
        <authorList>
            <person name="Nowell W R."/>
        </authorList>
    </citation>
    <scope>NUCLEOTIDE SEQUENCE</scope>
</reference>
<organism evidence="6 9">
    <name type="scientific">Didymodactylos carnosus</name>
    <dbReference type="NCBI Taxonomy" id="1234261"/>
    <lineage>
        <taxon>Eukaryota</taxon>
        <taxon>Metazoa</taxon>
        <taxon>Spiralia</taxon>
        <taxon>Gnathifera</taxon>
        <taxon>Rotifera</taxon>
        <taxon>Eurotatoria</taxon>
        <taxon>Bdelloidea</taxon>
        <taxon>Philodinida</taxon>
        <taxon>Philodinidae</taxon>
        <taxon>Didymodactylos</taxon>
    </lineage>
</organism>
<feature type="domain" description="BCNT-C" evidence="4">
    <location>
        <begin position="168"/>
        <end position="247"/>
    </location>
</feature>
<dbReference type="Proteomes" id="UP000681722">
    <property type="component" value="Unassembled WGS sequence"/>
</dbReference>
<dbReference type="PANTHER" id="PTHR48295">
    <property type="entry name" value="CRANIOFACIAL DEVELOPMENT PROTEIN 1"/>
    <property type="match status" value="1"/>
</dbReference>
<evidence type="ECO:0000313" key="5">
    <source>
        <dbReference type="EMBL" id="CAF0813024.1"/>
    </source>
</evidence>
<feature type="compositionally biased region" description="Basic and acidic residues" evidence="3">
    <location>
        <begin position="49"/>
        <end position="58"/>
    </location>
</feature>